<evidence type="ECO:0000259" key="2">
    <source>
        <dbReference type="Pfam" id="PF19077"/>
    </source>
</evidence>
<feature type="domain" description="Bacterial Ig-like" evidence="2">
    <location>
        <begin position="419"/>
        <end position="489"/>
    </location>
</feature>
<evidence type="ECO:0000313" key="4">
    <source>
        <dbReference type="Proteomes" id="UP001548992"/>
    </source>
</evidence>
<feature type="domain" description="Bacterial Ig-like" evidence="2">
    <location>
        <begin position="113"/>
        <end position="188"/>
    </location>
</feature>
<feature type="domain" description="Bacterial Ig-like" evidence="2">
    <location>
        <begin position="207"/>
        <end position="280"/>
    </location>
</feature>
<dbReference type="InterPro" id="IPR044016">
    <property type="entry name" value="Big_13"/>
</dbReference>
<evidence type="ECO:0000313" key="3">
    <source>
        <dbReference type="EMBL" id="MET3077161.1"/>
    </source>
</evidence>
<keyword evidence="4" id="KW-1185">Reference proteome</keyword>
<protein>
    <submittedName>
        <fullName evidence="3">Ig-like domain-containing protein</fullName>
    </submittedName>
</protein>
<feature type="region of interest" description="Disordered" evidence="1">
    <location>
        <begin position="1"/>
        <end position="21"/>
    </location>
</feature>
<reference evidence="3 4" key="1">
    <citation type="submission" date="2024-07" db="EMBL/GenBank/DDBJ databases">
        <title>Isolation, whole-genome sequencing, and annotation of five antibiotic-resistant bacteria from environmental samples.</title>
        <authorList>
            <person name="Bedore T."/>
            <person name="Hudson A.O."/>
            <person name="Kumar G."/>
        </authorList>
    </citation>
    <scope>NUCLEOTIDE SEQUENCE [LARGE SCALE GENOMIC DNA]</scope>
    <source>
        <strain evidence="3 4">RIT844</strain>
    </source>
</reference>
<organism evidence="3 4">
    <name type="scientific">Pantoea leporis</name>
    <dbReference type="NCBI Taxonomy" id="2933780"/>
    <lineage>
        <taxon>Bacteria</taxon>
        <taxon>Pseudomonadati</taxon>
        <taxon>Pseudomonadota</taxon>
        <taxon>Gammaproteobacteria</taxon>
        <taxon>Enterobacterales</taxon>
        <taxon>Erwiniaceae</taxon>
        <taxon>Pantoea</taxon>
    </lineage>
</organism>
<gene>
    <name evidence="3" type="ORF">ABXV16_15490</name>
</gene>
<feature type="compositionally biased region" description="Polar residues" evidence="1">
    <location>
        <begin position="1"/>
        <end position="13"/>
    </location>
</feature>
<accession>A0ABV2E3C6</accession>
<name>A0ABV2E3C6_9GAMM</name>
<evidence type="ECO:0000256" key="1">
    <source>
        <dbReference type="SAM" id="MobiDB-lite"/>
    </source>
</evidence>
<dbReference type="NCBIfam" id="NF033510">
    <property type="entry name" value="Ca_tandemer"/>
    <property type="match status" value="2"/>
</dbReference>
<feature type="domain" description="Bacterial Ig-like" evidence="2">
    <location>
        <begin position="9"/>
        <end position="86"/>
    </location>
</feature>
<dbReference type="Gene3D" id="3.30.420.430">
    <property type="match status" value="2"/>
</dbReference>
<dbReference type="Proteomes" id="UP001548992">
    <property type="component" value="Unassembled WGS sequence"/>
</dbReference>
<dbReference type="Pfam" id="PF19077">
    <property type="entry name" value="Big_13"/>
    <property type="match status" value="4"/>
</dbReference>
<dbReference type="EMBL" id="JBEWWF010000004">
    <property type="protein sequence ID" value="MET3077161.1"/>
    <property type="molecule type" value="Genomic_DNA"/>
</dbReference>
<dbReference type="RefSeq" id="WP_354467404.1">
    <property type="nucleotide sequence ID" value="NZ_JBEWWF010000004.1"/>
</dbReference>
<proteinExistence type="predicted"/>
<dbReference type="Gene3D" id="2.60.40.10">
    <property type="entry name" value="Immunoglobulins"/>
    <property type="match status" value="2"/>
</dbReference>
<dbReference type="InterPro" id="IPR013783">
    <property type="entry name" value="Ig-like_fold"/>
</dbReference>
<comment type="caution">
    <text evidence="3">The sequence shown here is derived from an EMBL/GenBank/DDBJ whole genome shotgun (WGS) entry which is preliminary data.</text>
</comment>
<sequence length="764" mass="82499">MNPTIHKWTTNPQIPFGGTREDEKGSIMEIVLNGMVYTTLIDETTGKWSWIPELPLADGPYTVSTRVIDKAGNANAPTQVILHVDTTAPNKPDILRVVDDEGLQQGWLTPGAKTDDKTPTLSGNAEPGSIVRLYDGSNEIGSALTDQSGHWEITPITELPNGTHRFTVTSTDPMGHTSDASDAFSLTIENDGEPPIGDGATITHASDNVGSATGTLLDGAITDDTTPTLNGTAKAGSTVRIQYRAENGSWIAGGNAVLNGTDWTWTPNPALTEGKYEFRANDGSGWTDEFRLDIDLTPGDRYEITHAYDDFGTYTGELSNGAITDDRTPTLHGRGEANSVVYIHYHNVLGAWELLASVIVGADGQWKYDSDRLAPGNYEFSAEKSAVHDADAKSFGLKIVAEGSFAPAIDGAFDDAGPVTGIVKHNGITDDTTPTLTGTAEANSLVVISYKSDTGGDNAVFTVRADSRGNWTFTPDELTLGVWKFNVKYPEGNFLPENYNLSIVENDNITYSYGFEDKIPMDLSKDTSYFLTENISLKLNNGDAGFSEPPASFMMGKRTLYTKDGSQVEFNLTNTTTFSFDIGGADYGTVIISVYDTSNTLLSQKTYNLPDANVIGYSKHTHFSFDFNNQLIGKVVINTHDDAGFYIDNLKWSSSSHPNQISEENNHDNALLVINDSQHLSLSIADVLASGQQDLYIDDGKTHLMVNGKAGDILQLEDILPEGSETSGWTALAGTVTIAGCEYQVYSNGDAELLVQDGVKTELV</sequence>